<dbReference type="EMBL" id="CADCVJ010000058">
    <property type="protein sequence ID" value="CAA9467452.1"/>
    <property type="molecule type" value="Genomic_DNA"/>
</dbReference>
<evidence type="ECO:0000313" key="1">
    <source>
        <dbReference type="EMBL" id="CAA9467452.1"/>
    </source>
</evidence>
<gene>
    <name evidence="1" type="ORF">AVDCRST_MAG38-1024</name>
</gene>
<sequence length="142" mass="14242">MDSLLTPELALAYLRELSVDVLSAIVVDGRGARLAGPRELEAPALAVLEVPAAGQGIAIRVTGGWVFALRQDAAGLVVATGPRALVGLVLHDLAEVAALLGGAGRSGPRAGGAERSGAALRALGEAVHRAVEPVATLSSGDR</sequence>
<protein>
    <recommendedName>
        <fullName evidence="2">Roadblock/LAMTOR2 domain-containing protein</fullName>
    </recommendedName>
</protein>
<reference evidence="1" key="1">
    <citation type="submission" date="2020-02" db="EMBL/GenBank/DDBJ databases">
        <authorList>
            <person name="Meier V. D."/>
        </authorList>
    </citation>
    <scope>NUCLEOTIDE SEQUENCE</scope>
    <source>
        <strain evidence="1">AVDCRST_MAG38</strain>
    </source>
</reference>
<organism evidence="1">
    <name type="scientific">uncultured Solirubrobacteraceae bacterium</name>
    <dbReference type="NCBI Taxonomy" id="1162706"/>
    <lineage>
        <taxon>Bacteria</taxon>
        <taxon>Bacillati</taxon>
        <taxon>Actinomycetota</taxon>
        <taxon>Thermoleophilia</taxon>
        <taxon>Solirubrobacterales</taxon>
        <taxon>Solirubrobacteraceae</taxon>
        <taxon>environmental samples</taxon>
    </lineage>
</organism>
<dbReference type="AlphaFoldDB" id="A0A6J4R8S9"/>
<name>A0A6J4R8S9_9ACTN</name>
<evidence type="ECO:0008006" key="2">
    <source>
        <dbReference type="Google" id="ProtNLM"/>
    </source>
</evidence>
<accession>A0A6J4R8S9</accession>
<proteinExistence type="predicted"/>